<keyword evidence="3" id="KW-1185">Reference proteome</keyword>
<feature type="compositionally biased region" description="Basic and acidic residues" evidence="1">
    <location>
        <begin position="229"/>
        <end position="245"/>
    </location>
</feature>
<evidence type="ECO:0000256" key="1">
    <source>
        <dbReference type="SAM" id="MobiDB-lite"/>
    </source>
</evidence>
<feature type="region of interest" description="Disordered" evidence="1">
    <location>
        <begin position="172"/>
        <end position="245"/>
    </location>
</feature>
<dbReference type="AlphaFoldDB" id="A0A6L5GTM8"/>
<comment type="caution">
    <text evidence="2">The sequence shown here is derived from an EMBL/GenBank/DDBJ whole genome shotgun (WGS) entry which is preliminary data.</text>
</comment>
<organism evidence="2 3">
    <name type="scientific">Candidatus Pseudoramibacter fermentans</name>
    <dbReference type="NCBI Taxonomy" id="2594427"/>
    <lineage>
        <taxon>Bacteria</taxon>
        <taxon>Bacillati</taxon>
        <taxon>Bacillota</taxon>
        <taxon>Clostridia</taxon>
        <taxon>Eubacteriales</taxon>
        <taxon>Eubacteriaceae</taxon>
        <taxon>Pseudoramibacter</taxon>
    </lineage>
</organism>
<evidence type="ECO:0000313" key="3">
    <source>
        <dbReference type="Proteomes" id="UP000473648"/>
    </source>
</evidence>
<proteinExistence type="predicted"/>
<dbReference type="Proteomes" id="UP000473648">
    <property type="component" value="Unassembled WGS sequence"/>
</dbReference>
<feature type="compositionally biased region" description="Low complexity" evidence="1">
    <location>
        <begin position="176"/>
        <end position="217"/>
    </location>
</feature>
<dbReference type="PROSITE" id="PS51257">
    <property type="entry name" value="PROKAR_LIPOPROTEIN"/>
    <property type="match status" value="1"/>
</dbReference>
<protein>
    <recommendedName>
        <fullName evidence="4">Lipoprotein</fullName>
    </recommendedName>
</protein>
<dbReference type="EMBL" id="VOGB01000005">
    <property type="protein sequence ID" value="MQM73604.1"/>
    <property type="molecule type" value="Genomic_DNA"/>
</dbReference>
<accession>A0A6L5GTM8</accession>
<evidence type="ECO:0000313" key="2">
    <source>
        <dbReference type="EMBL" id="MQM73604.1"/>
    </source>
</evidence>
<sequence length="245" mass="26843">MNMRKRNIVIGLIIGLISISMLASGCSIGNQSAKGHSHHNKTKVEKSRDKRIKEYFDSKENPKTSNVKINGNTVSVTFSYGSSYNQRPDPVEDGDSQYASSLCGTFKGICRKFSVDQSDLKFFNEDGNGNENWEAYAEANVFKIVYQGDVCYQENMNTGRIVDIHDPLGSLRSDDSSSYSSNDSSSNSSSYPSNGSSSNSSSYSSNDSSSDNSSYDSEGYDGDYYKGVYDADHDGYADGDGRPIE</sequence>
<reference evidence="2" key="1">
    <citation type="journal article" date="2020" name="Appl. Environ. Microbiol.">
        <title>Medium-Chain Fatty Acid Synthesis by 'Candidatus Weimeria bifida' gen. nov., sp. nov., and 'Candidatus Pseudoramibacter fermentans' sp. nov.</title>
        <authorList>
            <person name="Scarborough M.J."/>
            <person name="Myers K.S."/>
            <person name="Donohue T.J."/>
            <person name="Noguera D.R."/>
        </authorList>
    </citation>
    <scope>NUCLEOTIDE SEQUENCE</scope>
    <source>
        <strain evidence="2">EUB1.1</strain>
    </source>
</reference>
<name>A0A6L5GTM8_9FIRM</name>
<gene>
    <name evidence="2" type="ORF">FRC53_09385</name>
</gene>
<evidence type="ECO:0008006" key="4">
    <source>
        <dbReference type="Google" id="ProtNLM"/>
    </source>
</evidence>